<dbReference type="InterPro" id="IPR012878">
    <property type="entry name" value="Beta-AFase-like_GH127_cat"/>
</dbReference>
<feature type="domain" description="Non-reducing end beta-L-arabinofuranosidase-like GH127 middle" evidence="2">
    <location>
        <begin position="418"/>
        <end position="506"/>
    </location>
</feature>
<dbReference type="InterPro" id="IPR049046">
    <property type="entry name" value="Beta-AFase-like_GH127_middle"/>
</dbReference>
<protein>
    <recommendedName>
        <fullName evidence="6">Glycoside hydrolase family 127 protein</fullName>
    </recommendedName>
</protein>
<organism evidence="4 5">
    <name type="scientific">Actinoplanes regularis</name>
    <dbReference type="NCBI Taxonomy" id="52697"/>
    <lineage>
        <taxon>Bacteria</taxon>
        <taxon>Bacillati</taxon>
        <taxon>Actinomycetota</taxon>
        <taxon>Actinomycetes</taxon>
        <taxon>Micromonosporales</taxon>
        <taxon>Micromonosporaceae</taxon>
        <taxon>Actinoplanes</taxon>
    </lineage>
</organism>
<evidence type="ECO:0000259" key="2">
    <source>
        <dbReference type="Pfam" id="PF20736"/>
    </source>
</evidence>
<dbReference type="Proteomes" id="UP000198415">
    <property type="component" value="Unassembled WGS sequence"/>
</dbReference>
<dbReference type="PANTHER" id="PTHR43465:SF2">
    <property type="entry name" value="DUF1680 DOMAIN PROTEIN (AFU_ORTHOLOGUE AFUA_1G08910)"/>
    <property type="match status" value="1"/>
</dbReference>
<dbReference type="SUPFAM" id="SSF48208">
    <property type="entry name" value="Six-hairpin glycosidases"/>
    <property type="match status" value="1"/>
</dbReference>
<evidence type="ECO:0008006" key="6">
    <source>
        <dbReference type="Google" id="ProtNLM"/>
    </source>
</evidence>
<dbReference type="GO" id="GO:0005975">
    <property type="term" value="P:carbohydrate metabolic process"/>
    <property type="evidence" value="ECO:0007669"/>
    <property type="project" value="InterPro"/>
</dbReference>
<proteinExistence type="predicted"/>
<feature type="domain" description="Non-reducing end beta-L-arabinofuranosidase-like GH127 catalytic" evidence="1">
    <location>
        <begin position="26"/>
        <end position="406"/>
    </location>
</feature>
<dbReference type="PANTHER" id="PTHR43465">
    <property type="entry name" value="DUF1680 DOMAIN PROTEIN (AFU_ORTHOLOGUE AFUA_1G08910)"/>
    <property type="match status" value="1"/>
</dbReference>
<reference evidence="4 5" key="1">
    <citation type="submission" date="2017-06" db="EMBL/GenBank/DDBJ databases">
        <authorList>
            <person name="Kim H.J."/>
            <person name="Triplett B.A."/>
        </authorList>
    </citation>
    <scope>NUCLEOTIDE SEQUENCE [LARGE SCALE GENOMIC DNA]</scope>
    <source>
        <strain evidence="4 5">DSM 43151</strain>
    </source>
</reference>
<dbReference type="Pfam" id="PF20736">
    <property type="entry name" value="Glyco_hydro127M"/>
    <property type="match status" value="1"/>
</dbReference>
<evidence type="ECO:0000313" key="5">
    <source>
        <dbReference type="Proteomes" id="UP000198415"/>
    </source>
</evidence>
<evidence type="ECO:0000259" key="3">
    <source>
        <dbReference type="Pfam" id="PF20737"/>
    </source>
</evidence>
<evidence type="ECO:0000259" key="1">
    <source>
        <dbReference type="Pfam" id="PF07944"/>
    </source>
</evidence>
<dbReference type="Pfam" id="PF07944">
    <property type="entry name" value="Beta-AFase-like_GH127_cat"/>
    <property type="match status" value="1"/>
</dbReference>
<dbReference type="EMBL" id="FZNR01000001">
    <property type="protein sequence ID" value="SNR25294.1"/>
    <property type="molecule type" value="Genomic_DNA"/>
</dbReference>
<dbReference type="InterPro" id="IPR008928">
    <property type="entry name" value="6-hairpin_glycosidase_sf"/>
</dbReference>
<accession>A0A238UTS6</accession>
<keyword evidence="5" id="KW-1185">Reference proteome</keyword>
<dbReference type="InterPro" id="IPR049174">
    <property type="entry name" value="Beta-AFase-like"/>
</dbReference>
<dbReference type="RefSeq" id="WP_089290968.1">
    <property type="nucleotide sequence ID" value="NZ_BOMU01000012.1"/>
</dbReference>
<evidence type="ECO:0000313" key="4">
    <source>
        <dbReference type="EMBL" id="SNR25294.1"/>
    </source>
</evidence>
<name>A0A238UTS6_9ACTN</name>
<dbReference type="Pfam" id="PF20737">
    <property type="entry name" value="Glyco_hydro127C"/>
    <property type="match status" value="1"/>
</dbReference>
<gene>
    <name evidence="4" type="ORF">SAMN06264365_101131</name>
</gene>
<dbReference type="OrthoDB" id="9757939at2"/>
<dbReference type="InterPro" id="IPR049049">
    <property type="entry name" value="Beta-AFase-like_GH127_C"/>
</dbReference>
<sequence length="626" mass="68360">MDVSNGPVVPTSRAVSALRPLPREAVTLRPESLFGGWQARNTAATLPHCVDRLDAYGNLANLRRVTGDDDGEFRGFWFADSDVYKTLEAAFWAGTGAPFVADAAALLEKAQDADGYLDSYYQVDHRDKQWSELHFSHEMYCAGHLFQAAVAAARSAPGDPAAQQVLTVARRFADLLVRRFAESPEVDGHPEVETALVELYRVTGHRPYLDLAAHFVESRGHGVLGEGRFGPRYFQDHEPVRSAGEVTGHVVRQVYLLAGAVDVAVENGDAELLAAAERLWDSALESRTYLTGGQGSRHRDEAFGDPYELPPDRAYAESCAAIGSFQWAWRLLLATGAAKYADEMERLLHNGIAGSTGLDGATFFYSNPLQLRTGHDGSHEDAPSQRLPWYSCACCPPNLARLMASLDAYAATGDPSGLQLHLYTAGTFRSGGHTVDVRTRYPWDETISVTITEVGPGPWTLSLRVPAWCTDARLTVNGEPVAAEAGYVRLTRTWLVGDRVELTLVMLPRLIAAHPRVDAVRGAAAVVRGPIVYCLEHADAPAHVPFEDLELDATAPLQVSRDPDGIAPVLLRIPLRARPTDTPHLYRPLPAPARATPPVAVTAIPYFLWANREPGPMRVFIPLSER</sequence>
<dbReference type="AlphaFoldDB" id="A0A238UTS6"/>
<feature type="domain" description="Non-reducing end beta-L-arabinofuranosidase-like GH127 C-terminal" evidence="3">
    <location>
        <begin position="508"/>
        <end position="622"/>
    </location>
</feature>